<reference evidence="2 3" key="1">
    <citation type="submission" date="2018-11" db="EMBL/GenBank/DDBJ databases">
        <authorList>
            <consortium name="Pathogen Informatics"/>
        </authorList>
    </citation>
    <scope>NUCLEOTIDE SEQUENCE [LARGE SCALE GENOMIC DNA]</scope>
    <source>
        <strain evidence="2 3">Egypt</strain>
    </source>
</reference>
<keyword evidence="1" id="KW-0812">Transmembrane</keyword>
<gene>
    <name evidence="2" type="ORF">ECPE_LOCUS980</name>
</gene>
<protein>
    <submittedName>
        <fullName evidence="2">Uncharacterized protein</fullName>
    </submittedName>
</protein>
<accession>A0A3P8GLE1</accession>
<evidence type="ECO:0000313" key="3">
    <source>
        <dbReference type="Proteomes" id="UP000272942"/>
    </source>
</evidence>
<keyword evidence="3" id="KW-1185">Reference proteome</keyword>
<dbReference type="Proteomes" id="UP000272942">
    <property type="component" value="Unassembled WGS sequence"/>
</dbReference>
<dbReference type="EMBL" id="UZAN01004501">
    <property type="protein sequence ID" value="VDP31646.1"/>
    <property type="molecule type" value="Genomic_DNA"/>
</dbReference>
<organism evidence="2 3">
    <name type="scientific">Echinostoma caproni</name>
    <dbReference type="NCBI Taxonomy" id="27848"/>
    <lineage>
        <taxon>Eukaryota</taxon>
        <taxon>Metazoa</taxon>
        <taxon>Spiralia</taxon>
        <taxon>Lophotrochozoa</taxon>
        <taxon>Platyhelminthes</taxon>
        <taxon>Trematoda</taxon>
        <taxon>Digenea</taxon>
        <taxon>Plagiorchiida</taxon>
        <taxon>Echinostomata</taxon>
        <taxon>Echinostomatoidea</taxon>
        <taxon>Echinostomatidae</taxon>
        <taxon>Echinostoma</taxon>
    </lineage>
</organism>
<sequence length="85" mass="9468">MARVPGAGWAMQCAGFLFLRRQLATDQARLTGIVDYLLRVKASCQVRSIISLTFCVSFFCCFVDVYFYFLMFSAPNHANAGSLSP</sequence>
<proteinExistence type="predicted"/>
<keyword evidence="1" id="KW-0472">Membrane</keyword>
<evidence type="ECO:0000313" key="2">
    <source>
        <dbReference type="EMBL" id="VDP31646.1"/>
    </source>
</evidence>
<evidence type="ECO:0000256" key="1">
    <source>
        <dbReference type="SAM" id="Phobius"/>
    </source>
</evidence>
<dbReference type="OrthoDB" id="186786at2759"/>
<keyword evidence="1" id="KW-1133">Transmembrane helix</keyword>
<dbReference type="AlphaFoldDB" id="A0A3P8GLE1"/>
<name>A0A3P8GLE1_9TREM</name>
<feature type="transmembrane region" description="Helical" evidence="1">
    <location>
        <begin position="49"/>
        <end position="69"/>
    </location>
</feature>